<dbReference type="InterPro" id="IPR014710">
    <property type="entry name" value="RmlC-like_jellyroll"/>
</dbReference>
<evidence type="ECO:0000313" key="4">
    <source>
        <dbReference type="EMBL" id="EHJ08027.1"/>
    </source>
</evidence>
<dbReference type="GO" id="GO:0016853">
    <property type="term" value="F:isomerase activity"/>
    <property type="evidence" value="ECO:0007669"/>
    <property type="project" value="UniProtKB-KW"/>
</dbReference>
<gene>
    <name evidence="4" type="ORF">SS7213T_06111</name>
</gene>
<dbReference type="AlphaFoldDB" id="G5JID6"/>
<dbReference type="SUPFAM" id="SSF51182">
    <property type="entry name" value="RmlC-like cupins"/>
    <property type="match status" value="1"/>
</dbReference>
<evidence type="ECO:0000256" key="2">
    <source>
        <dbReference type="ARBA" id="ARBA00030762"/>
    </source>
</evidence>
<sequence length="110" mass="12777">MDIQLYLLKLLLQYNQKNPNVTPKEYNYQGQKFTEFVSNEFFTVYKLKVDGKFGYIKPNVYCLVSVIDGNGSVTIDNEKYNIEKGQHFILTNDDKTITFKGDIELIVSYA</sequence>
<name>G5JID6_9STAP</name>
<evidence type="ECO:0000256" key="1">
    <source>
        <dbReference type="ARBA" id="ARBA00029741"/>
    </source>
</evidence>
<dbReference type="Gene3D" id="2.60.120.10">
    <property type="entry name" value="Jelly Rolls"/>
    <property type="match status" value="1"/>
</dbReference>
<organism evidence="4 5">
    <name type="scientific">Staphylococcus simiae CCM 7213 = CCUG 51256</name>
    <dbReference type="NCBI Taxonomy" id="911238"/>
    <lineage>
        <taxon>Bacteria</taxon>
        <taxon>Bacillati</taxon>
        <taxon>Bacillota</taxon>
        <taxon>Bacilli</taxon>
        <taxon>Bacillales</taxon>
        <taxon>Staphylococcaceae</taxon>
        <taxon>Staphylococcus</taxon>
    </lineage>
</organism>
<dbReference type="PATRIC" id="fig|911238.3.peg.1029"/>
<keyword evidence="4" id="KW-0413">Isomerase</keyword>
<evidence type="ECO:0000259" key="3">
    <source>
        <dbReference type="Pfam" id="PF21621"/>
    </source>
</evidence>
<reference evidence="4 5" key="1">
    <citation type="journal article" date="2012" name="BMC Genomics">
        <title>Comparative genomic analysis of the genus Staphylococcus including Staphylococcus aureus and its newly described sister species Staphylococcus simiae.</title>
        <authorList>
            <person name="Suzuki H."/>
            <person name="Lefebure T."/>
            <person name="Pavinski Bitar P."/>
            <person name="Stanhope M.J."/>
        </authorList>
    </citation>
    <scope>NUCLEOTIDE SEQUENCE [LARGE SCALE GENOMIC DNA]</scope>
    <source>
        <strain evidence="4 5">CCM 7213</strain>
    </source>
</reference>
<keyword evidence="5" id="KW-1185">Reference proteome</keyword>
<comment type="caution">
    <text evidence="4">The sequence shown here is derived from an EMBL/GenBank/DDBJ whole genome shotgun (WGS) entry which is preliminary data.</text>
</comment>
<dbReference type="InterPro" id="IPR011051">
    <property type="entry name" value="RmlC_Cupin_sf"/>
</dbReference>
<accession>G5JID6</accession>
<dbReference type="InterPro" id="IPR049071">
    <property type="entry name" value="MPI_cupin_dom"/>
</dbReference>
<dbReference type="Pfam" id="PF21621">
    <property type="entry name" value="MPI_cupin_dom"/>
    <property type="match status" value="1"/>
</dbReference>
<protein>
    <recommendedName>
        <fullName evidence="1">Phosphohexomutase</fullName>
    </recommendedName>
    <alternativeName>
        <fullName evidence="2">Phosphomannose isomerase</fullName>
    </alternativeName>
</protein>
<proteinExistence type="predicted"/>
<feature type="domain" description="Mannose-6-phosphate isomerase cupin" evidence="3">
    <location>
        <begin position="34"/>
        <end position="109"/>
    </location>
</feature>
<evidence type="ECO:0000313" key="5">
    <source>
        <dbReference type="Proteomes" id="UP000005413"/>
    </source>
</evidence>
<dbReference type="EMBL" id="AEUN01000401">
    <property type="protein sequence ID" value="EHJ08027.1"/>
    <property type="molecule type" value="Genomic_DNA"/>
</dbReference>
<dbReference type="Proteomes" id="UP000005413">
    <property type="component" value="Unassembled WGS sequence"/>
</dbReference>